<dbReference type="Proteomes" id="UP000473571">
    <property type="component" value="Unassembled WGS sequence"/>
</dbReference>
<gene>
    <name evidence="5 8" type="primary">rpsU</name>
    <name evidence="8" type="ORF">F7R13_20025</name>
    <name evidence="9" type="ORF">WT27_18990</name>
</gene>
<evidence type="ECO:0000256" key="7">
    <source>
        <dbReference type="SAM" id="MobiDB-lite"/>
    </source>
</evidence>
<dbReference type="InterPro" id="IPR001911">
    <property type="entry name" value="Ribosomal_bS21"/>
</dbReference>
<dbReference type="RefSeq" id="WP_059448124.1">
    <property type="nucleotide sequence ID" value="NZ_CABVPO010000016.1"/>
</dbReference>
<dbReference type="EMBL" id="LPEQ01000141">
    <property type="protein sequence ID" value="KVV37230.1"/>
    <property type="molecule type" value="Genomic_DNA"/>
</dbReference>
<dbReference type="PRINTS" id="PR00976">
    <property type="entry name" value="RIBOSOMALS21"/>
</dbReference>
<feature type="compositionally biased region" description="Basic and acidic residues" evidence="7">
    <location>
        <begin position="34"/>
        <end position="44"/>
    </location>
</feature>
<evidence type="ECO:0000313" key="11">
    <source>
        <dbReference type="Proteomes" id="UP000473571"/>
    </source>
</evidence>
<keyword evidence="3 5" id="KW-0687">Ribonucleoprotein</keyword>
<evidence type="ECO:0000256" key="1">
    <source>
        <dbReference type="ARBA" id="ARBA00006640"/>
    </source>
</evidence>
<evidence type="ECO:0000256" key="6">
    <source>
        <dbReference type="RuleBase" id="RU000667"/>
    </source>
</evidence>
<evidence type="ECO:0000256" key="4">
    <source>
        <dbReference type="ARBA" id="ARBA00035135"/>
    </source>
</evidence>
<dbReference type="KEGG" id="btei:WS51_14890"/>
<name>A0A104DST5_9BURK</name>
<keyword evidence="2 5" id="KW-0689">Ribosomal protein</keyword>
<evidence type="ECO:0000256" key="2">
    <source>
        <dbReference type="ARBA" id="ARBA00022980"/>
    </source>
</evidence>
<keyword evidence="10" id="KW-1185">Reference proteome</keyword>
<reference evidence="9 10" key="1">
    <citation type="submission" date="2015-11" db="EMBL/GenBank/DDBJ databases">
        <title>Expanding the genomic diversity of Burkholderia species for the development of highly accurate diagnostics.</title>
        <authorList>
            <person name="Sahl J."/>
            <person name="Keim P."/>
            <person name="Wagner D."/>
        </authorList>
    </citation>
    <scope>NUCLEOTIDE SEQUENCE [LARGE SCALE GENOMIC DNA]</scope>
    <source>
        <strain evidence="9 10">MSMB1301WGS</strain>
    </source>
</reference>
<organism evidence="9 10">
    <name type="scientific">Burkholderia territorii</name>
    <dbReference type="NCBI Taxonomy" id="1503055"/>
    <lineage>
        <taxon>Bacteria</taxon>
        <taxon>Pseudomonadati</taxon>
        <taxon>Pseudomonadota</taxon>
        <taxon>Betaproteobacteria</taxon>
        <taxon>Burkholderiales</taxon>
        <taxon>Burkholderiaceae</taxon>
        <taxon>Burkholderia</taxon>
        <taxon>Burkholderia cepacia complex</taxon>
    </lineage>
</organism>
<dbReference type="GO" id="GO:0005840">
    <property type="term" value="C:ribosome"/>
    <property type="evidence" value="ECO:0007669"/>
    <property type="project" value="UniProtKB-KW"/>
</dbReference>
<dbReference type="GO" id="GO:0003735">
    <property type="term" value="F:structural constituent of ribosome"/>
    <property type="evidence" value="ECO:0007669"/>
    <property type="project" value="InterPro"/>
</dbReference>
<protein>
    <recommendedName>
        <fullName evidence="4 5">Small ribosomal subunit protein bS21</fullName>
    </recommendedName>
</protein>
<evidence type="ECO:0000313" key="8">
    <source>
        <dbReference type="EMBL" id="KAB0663568.1"/>
    </source>
</evidence>
<dbReference type="Pfam" id="PF01165">
    <property type="entry name" value="Ribosomal_S21"/>
    <property type="match status" value="1"/>
</dbReference>
<dbReference type="NCBIfam" id="TIGR00030">
    <property type="entry name" value="S21p"/>
    <property type="match status" value="1"/>
</dbReference>
<dbReference type="EMBL" id="VZOL01000302">
    <property type="protein sequence ID" value="KAB0663568.1"/>
    <property type="molecule type" value="Genomic_DNA"/>
</dbReference>
<dbReference type="HAMAP" id="MF_00358">
    <property type="entry name" value="Ribosomal_bS21"/>
    <property type="match status" value="1"/>
</dbReference>
<dbReference type="GeneID" id="46199504"/>
<comment type="caution">
    <text evidence="9">The sequence shown here is derived from an EMBL/GenBank/DDBJ whole genome shotgun (WGS) entry which is preliminary data.</text>
</comment>
<comment type="similarity">
    <text evidence="1 5 6">Belongs to the bacterial ribosomal protein bS21 family.</text>
</comment>
<dbReference type="AlphaFoldDB" id="A0A104DST5"/>
<evidence type="ECO:0000256" key="3">
    <source>
        <dbReference type="ARBA" id="ARBA00023274"/>
    </source>
</evidence>
<dbReference type="Gene3D" id="1.20.5.1150">
    <property type="entry name" value="Ribosomal protein S8"/>
    <property type="match status" value="1"/>
</dbReference>
<reference evidence="8 11" key="2">
    <citation type="submission" date="2019-09" db="EMBL/GenBank/DDBJ databases">
        <title>Draft genome sequences of 48 bacterial type strains from the CCUG.</title>
        <authorList>
            <person name="Tunovic T."/>
            <person name="Pineiro-Iglesias B."/>
            <person name="Unosson C."/>
            <person name="Inganas E."/>
            <person name="Ohlen M."/>
            <person name="Cardew S."/>
            <person name="Jensie-Markopoulos S."/>
            <person name="Salva-Serra F."/>
            <person name="Jaen-Luchoro D."/>
            <person name="Karlsson R."/>
            <person name="Svensson-Stadler L."/>
            <person name="Chun J."/>
            <person name="Moore E."/>
        </authorList>
    </citation>
    <scope>NUCLEOTIDE SEQUENCE [LARGE SCALE GENOMIC DNA]</scope>
    <source>
        <strain evidence="8 11">CCUG 65687</strain>
    </source>
</reference>
<accession>A0A104DST5</accession>
<evidence type="ECO:0000313" key="10">
    <source>
        <dbReference type="Proteomes" id="UP000062317"/>
    </source>
</evidence>
<dbReference type="GO" id="GO:1990904">
    <property type="term" value="C:ribonucleoprotein complex"/>
    <property type="evidence" value="ECO:0007669"/>
    <property type="project" value="UniProtKB-KW"/>
</dbReference>
<feature type="region of interest" description="Disordered" evidence="7">
    <location>
        <begin position="34"/>
        <end position="56"/>
    </location>
</feature>
<feature type="compositionally biased region" description="Basic residues" evidence="7">
    <location>
        <begin position="45"/>
        <end position="56"/>
    </location>
</feature>
<dbReference type="Proteomes" id="UP000062317">
    <property type="component" value="Unassembled WGS sequence"/>
</dbReference>
<dbReference type="InterPro" id="IPR038380">
    <property type="entry name" value="Ribosomal_bS21_sf"/>
</dbReference>
<proteinExistence type="inferred from homology"/>
<evidence type="ECO:0000256" key="5">
    <source>
        <dbReference type="HAMAP-Rule" id="MF_00358"/>
    </source>
</evidence>
<evidence type="ECO:0000313" key="9">
    <source>
        <dbReference type="EMBL" id="KVV37230.1"/>
    </source>
</evidence>
<dbReference type="PANTHER" id="PTHR21109">
    <property type="entry name" value="MITOCHONDRIAL 28S RIBOSOMAL PROTEIN S21"/>
    <property type="match status" value="1"/>
</dbReference>
<dbReference type="PANTHER" id="PTHR21109:SF22">
    <property type="entry name" value="SMALL RIBOSOMAL SUBUNIT PROTEIN BS21"/>
    <property type="match status" value="1"/>
</dbReference>
<dbReference type="GO" id="GO:0006412">
    <property type="term" value="P:translation"/>
    <property type="evidence" value="ECO:0007669"/>
    <property type="project" value="UniProtKB-UniRule"/>
</dbReference>
<sequence>MTTIILKPNEPVDVALRRFRRDIEKTGLIRELRSRTGYEKPTTERKRKKASAVARQRLRAKRMLPPRKLY</sequence>